<evidence type="ECO:0000256" key="4">
    <source>
        <dbReference type="ARBA" id="ARBA00022842"/>
    </source>
</evidence>
<feature type="transmembrane region" description="Helical" evidence="5">
    <location>
        <begin position="43"/>
        <end position="65"/>
    </location>
</feature>
<feature type="transmembrane region" description="Helical" evidence="5">
    <location>
        <begin position="12"/>
        <end position="31"/>
    </location>
</feature>
<keyword evidence="3" id="KW-0378">Hydrolase</keyword>
<dbReference type="SUPFAM" id="SSF88723">
    <property type="entry name" value="PIN domain-like"/>
    <property type="match status" value="1"/>
</dbReference>
<dbReference type="PANTHER" id="PTHR11603">
    <property type="entry name" value="AAA FAMILY ATPASE"/>
    <property type="match status" value="1"/>
</dbReference>
<keyword evidence="4" id="KW-0460">Magnesium</keyword>
<dbReference type="Pfam" id="PF01938">
    <property type="entry name" value="TRAM"/>
    <property type="match status" value="1"/>
</dbReference>
<name>A0A1F5MIF1_9BACT</name>
<comment type="cofactor">
    <cofactor evidence="1">
        <name>Mg(2+)</name>
        <dbReference type="ChEBI" id="CHEBI:18420"/>
    </cofactor>
</comment>
<dbReference type="InterPro" id="IPR002716">
    <property type="entry name" value="PIN_dom"/>
</dbReference>
<proteinExistence type="predicted"/>
<organism evidence="7 8">
    <name type="scientific">Candidatus Daviesbacteria bacterium RIFCSPLOWO2_01_FULL_40_24</name>
    <dbReference type="NCBI Taxonomy" id="1797787"/>
    <lineage>
        <taxon>Bacteria</taxon>
        <taxon>Candidatus Daviesiibacteriota</taxon>
    </lineage>
</organism>
<dbReference type="PANTHER" id="PTHR11603:SF147">
    <property type="entry name" value="MEMBRANE PROTEIN"/>
    <property type="match status" value="1"/>
</dbReference>
<dbReference type="Proteomes" id="UP000178017">
    <property type="component" value="Unassembled WGS sequence"/>
</dbReference>
<dbReference type="Gene3D" id="3.40.50.1010">
    <property type="entry name" value="5'-nuclease"/>
    <property type="match status" value="1"/>
</dbReference>
<evidence type="ECO:0000313" key="7">
    <source>
        <dbReference type="EMBL" id="OGE65128.1"/>
    </source>
</evidence>
<keyword evidence="5" id="KW-0812">Transmembrane</keyword>
<evidence type="ECO:0000256" key="5">
    <source>
        <dbReference type="SAM" id="Phobius"/>
    </source>
</evidence>
<dbReference type="InterPro" id="IPR029060">
    <property type="entry name" value="PIN-like_dom_sf"/>
</dbReference>
<gene>
    <name evidence="7" type="ORF">A3B49_03100</name>
</gene>
<evidence type="ECO:0000256" key="1">
    <source>
        <dbReference type="ARBA" id="ARBA00001946"/>
    </source>
</evidence>
<evidence type="ECO:0000313" key="8">
    <source>
        <dbReference type="Proteomes" id="UP000178017"/>
    </source>
</evidence>
<dbReference type="AlphaFoldDB" id="A0A1F5MIF1"/>
<reference evidence="7 8" key="1">
    <citation type="journal article" date="2016" name="Nat. Commun.">
        <title>Thousands of microbial genomes shed light on interconnected biogeochemical processes in an aquifer system.</title>
        <authorList>
            <person name="Anantharaman K."/>
            <person name="Brown C.T."/>
            <person name="Hug L.A."/>
            <person name="Sharon I."/>
            <person name="Castelle C.J."/>
            <person name="Probst A.J."/>
            <person name="Thomas B.C."/>
            <person name="Singh A."/>
            <person name="Wilkins M.J."/>
            <person name="Karaoz U."/>
            <person name="Brodie E.L."/>
            <person name="Williams K.H."/>
            <person name="Hubbard S.S."/>
            <person name="Banfield J.F."/>
        </authorList>
    </citation>
    <scope>NUCLEOTIDE SEQUENCE [LARGE SCALE GENOMIC DNA]</scope>
</reference>
<dbReference type="GO" id="GO:0004518">
    <property type="term" value="F:nuclease activity"/>
    <property type="evidence" value="ECO:0007669"/>
    <property type="project" value="UniProtKB-KW"/>
</dbReference>
<dbReference type="EMBL" id="MFDO01000024">
    <property type="protein sequence ID" value="OGE65128.1"/>
    <property type="molecule type" value="Genomic_DNA"/>
</dbReference>
<dbReference type="SMART" id="SM00670">
    <property type="entry name" value="PINc"/>
    <property type="match status" value="1"/>
</dbReference>
<sequence>MAVDKFRRSIAISTSVIFGLIGFALAFIIPLPPPATLTQTKVLYVLIGLFLASMYFSRLASWILVTTTTLFRQLVWYLASETINQLHNLTTSGLHLGQSLTSDHSQRIINPLIIDTSSLIDGRVLDVAKSGFISGIVLIPDFVLRELQNVADSANSIKRTRGRRGFIIVEELKKIEGIKLNIWDKGTRGQEVDEKLIKLAKSLKGRILTVDYNLNRVASLSNVRVLNVNELGNALKTLPVPGETIKIKVAHLGKDRSQGVGYLADGTMIVIKDGAEELDKTIEVEVSKILQGSAGRMIFAAVI</sequence>
<evidence type="ECO:0000256" key="2">
    <source>
        <dbReference type="ARBA" id="ARBA00022722"/>
    </source>
</evidence>
<keyword evidence="2" id="KW-0540">Nuclease</keyword>
<evidence type="ECO:0000259" key="6">
    <source>
        <dbReference type="PROSITE" id="PS50926"/>
    </source>
</evidence>
<dbReference type="PROSITE" id="PS50926">
    <property type="entry name" value="TRAM"/>
    <property type="match status" value="1"/>
</dbReference>
<accession>A0A1F5MIF1</accession>
<dbReference type="CDD" id="cd09877">
    <property type="entry name" value="PIN_YacL-like"/>
    <property type="match status" value="1"/>
</dbReference>
<dbReference type="InterPro" id="IPR052041">
    <property type="entry name" value="Nucleic_acid_metab_PIN/TRAM"/>
</dbReference>
<dbReference type="InterPro" id="IPR002792">
    <property type="entry name" value="TRAM_dom"/>
</dbReference>
<protein>
    <recommendedName>
        <fullName evidence="6">TRAM domain-containing protein</fullName>
    </recommendedName>
</protein>
<evidence type="ECO:0000256" key="3">
    <source>
        <dbReference type="ARBA" id="ARBA00022801"/>
    </source>
</evidence>
<keyword evidence="5" id="KW-0472">Membrane</keyword>
<comment type="caution">
    <text evidence="7">The sequence shown here is derived from an EMBL/GenBank/DDBJ whole genome shotgun (WGS) entry which is preliminary data.</text>
</comment>
<keyword evidence="5" id="KW-1133">Transmembrane helix</keyword>
<dbReference type="GO" id="GO:0016787">
    <property type="term" value="F:hydrolase activity"/>
    <property type="evidence" value="ECO:0007669"/>
    <property type="project" value="UniProtKB-KW"/>
</dbReference>
<feature type="domain" description="TRAM" evidence="6">
    <location>
        <begin position="238"/>
        <end position="303"/>
    </location>
</feature>